<evidence type="ECO:0000256" key="6">
    <source>
        <dbReference type="SAM" id="Phobius"/>
    </source>
</evidence>
<evidence type="ECO:0000313" key="9">
    <source>
        <dbReference type="Proteomes" id="UP000622797"/>
    </source>
</evidence>
<reference evidence="8" key="1">
    <citation type="journal article" date="2020" name="BMC Genomics">
        <title>Correction to: Identification and distribution of gene clusters required for synthesis of sphingolipid metabolism inhibitors in diverse species of the filamentous fungus Fusarium.</title>
        <authorList>
            <person name="Kim H.S."/>
            <person name="Lohmar J.M."/>
            <person name="Busman M."/>
            <person name="Brown D.W."/>
            <person name="Naumann T.A."/>
            <person name="Divon H.H."/>
            <person name="Lysoe E."/>
            <person name="Uhlig S."/>
            <person name="Proctor R.H."/>
        </authorList>
    </citation>
    <scope>NUCLEOTIDE SEQUENCE</scope>
    <source>
        <strain evidence="8">NRRL 20472</strain>
    </source>
</reference>
<sequence>MPSHVSIPGTVQLVDTQGILNVKHGQNHQDIVLIPQPSDHPDDPLRWTQPRKTQNIICAMAWCFFAAAMISGLSPAYVLIEESTGISVADLSTGNGLMYLFLGWGTLLTQCLALNYGRRPIFLASIVATTFVTLWSAYVKTRGEFFTNRIILGAVSSPMETLIEVIIGDVFFTHDRGFYMGMYCWTLWCGAFLAPVASGYVAESLGWRWIQYVLTFIGAAVTIVTFFLFEETMYYRPLVFAAQTIAEEPEAKGSDVEALELGIPVTSEKQEGLQKTLPSRDAKSERSVPVTLSSKSFTNKLKLWGFRHAEQPNTFRFFFLPFQLLRYPGMLFAGFLVGGILSWYNVVGGSLALILSSEPYQFSTDAIGLTYLACVIGVTIGCFLSGWMSDVMVIRLARRNNGVMEPEQRLWMCLISMVAHPAGCLLFGVGASFQIHWVGIVFGLGLISVTLPIGSSLAFTYILDSYKEVAGEGLVSAILVRNLMGFAFSYAVVPMINSLGLRYAFILIASLGLVLWASCIFMIVFGKSLRQSTAVSYWKLVERRHSDAIKLRRDQ</sequence>
<keyword evidence="5" id="KW-0325">Glycoprotein</keyword>
<feature type="transmembrane region" description="Helical" evidence="6">
    <location>
        <begin position="209"/>
        <end position="229"/>
    </location>
</feature>
<dbReference type="Proteomes" id="UP000622797">
    <property type="component" value="Unassembled WGS sequence"/>
</dbReference>
<keyword evidence="9" id="KW-1185">Reference proteome</keyword>
<name>A0A8H4U8P8_9HYPO</name>
<dbReference type="AlphaFoldDB" id="A0A8H4U8P8"/>
<keyword evidence="2 6" id="KW-0812">Transmembrane</keyword>
<accession>A0A8H4U8P8</accession>
<feature type="transmembrane region" description="Helical" evidence="6">
    <location>
        <begin position="410"/>
        <end position="429"/>
    </location>
</feature>
<feature type="transmembrane region" description="Helical" evidence="6">
    <location>
        <begin position="324"/>
        <end position="346"/>
    </location>
</feature>
<dbReference type="SUPFAM" id="SSF103473">
    <property type="entry name" value="MFS general substrate transporter"/>
    <property type="match status" value="1"/>
</dbReference>
<comment type="subcellular location">
    <subcellularLocation>
        <location evidence="1">Membrane</location>
        <topology evidence="1">Multi-pass membrane protein</topology>
    </subcellularLocation>
</comment>
<dbReference type="GO" id="GO:0005886">
    <property type="term" value="C:plasma membrane"/>
    <property type="evidence" value="ECO:0007669"/>
    <property type="project" value="TreeGrafter"/>
</dbReference>
<dbReference type="OrthoDB" id="5215911at2759"/>
<feature type="transmembrane region" description="Helical" evidence="6">
    <location>
        <begin position="150"/>
        <end position="171"/>
    </location>
</feature>
<feature type="transmembrane region" description="Helical" evidence="6">
    <location>
        <begin position="178"/>
        <end position="197"/>
    </location>
</feature>
<comment type="caution">
    <text evidence="8">The sequence shown here is derived from an EMBL/GenBank/DDBJ whole genome shotgun (WGS) entry which is preliminary data.</text>
</comment>
<dbReference type="EMBL" id="JABEXW010000087">
    <property type="protein sequence ID" value="KAF4971607.1"/>
    <property type="molecule type" value="Genomic_DNA"/>
</dbReference>
<gene>
    <name evidence="8" type="ORF">FSARC_1606</name>
</gene>
<evidence type="ECO:0000256" key="5">
    <source>
        <dbReference type="ARBA" id="ARBA00023180"/>
    </source>
</evidence>
<dbReference type="InterPro" id="IPR011701">
    <property type="entry name" value="MFS"/>
</dbReference>
<reference evidence="8" key="2">
    <citation type="submission" date="2020-05" db="EMBL/GenBank/DDBJ databases">
        <authorList>
            <person name="Kim H.-S."/>
            <person name="Proctor R.H."/>
            <person name="Brown D.W."/>
        </authorList>
    </citation>
    <scope>NUCLEOTIDE SEQUENCE</scope>
    <source>
        <strain evidence="8">NRRL 20472</strain>
    </source>
</reference>
<feature type="domain" description="Major facilitator superfamily (MFS) profile" evidence="7">
    <location>
        <begin position="55"/>
        <end position="527"/>
    </location>
</feature>
<dbReference type="Gene3D" id="1.20.1250.20">
    <property type="entry name" value="MFS general substrate transporter like domains"/>
    <property type="match status" value="1"/>
</dbReference>
<feature type="transmembrane region" description="Helical" evidence="6">
    <location>
        <begin position="121"/>
        <end position="138"/>
    </location>
</feature>
<dbReference type="Pfam" id="PF07690">
    <property type="entry name" value="MFS_1"/>
    <property type="match status" value="1"/>
</dbReference>
<proteinExistence type="predicted"/>
<evidence type="ECO:0000256" key="1">
    <source>
        <dbReference type="ARBA" id="ARBA00004141"/>
    </source>
</evidence>
<feature type="transmembrane region" description="Helical" evidence="6">
    <location>
        <begin position="56"/>
        <end position="77"/>
    </location>
</feature>
<dbReference type="GO" id="GO:0022857">
    <property type="term" value="F:transmembrane transporter activity"/>
    <property type="evidence" value="ECO:0007669"/>
    <property type="project" value="InterPro"/>
</dbReference>
<keyword evidence="4 6" id="KW-0472">Membrane</keyword>
<keyword evidence="3 6" id="KW-1133">Transmembrane helix</keyword>
<feature type="transmembrane region" description="Helical" evidence="6">
    <location>
        <begin position="97"/>
        <end position="114"/>
    </location>
</feature>
<organism evidence="8 9">
    <name type="scientific">Fusarium sarcochroum</name>
    <dbReference type="NCBI Taxonomy" id="1208366"/>
    <lineage>
        <taxon>Eukaryota</taxon>
        <taxon>Fungi</taxon>
        <taxon>Dikarya</taxon>
        <taxon>Ascomycota</taxon>
        <taxon>Pezizomycotina</taxon>
        <taxon>Sordariomycetes</taxon>
        <taxon>Hypocreomycetidae</taxon>
        <taxon>Hypocreales</taxon>
        <taxon>Nectriaceae</taxon>
        <taxon>Fusarium</taxon>
        <taxon>Fusarium lateritium species complex</taxon>
    </lineage>
</organism>
<dbReference type="PANTHER" id="PTHR23502:SF30">
    <property type="entry name" value="TRANSPORTER, PUTATIVE (AFU_ORTHOLOGUE AFUA_8G04702)-RELATED"/>
    <property type="match status" value="1"/>
</dbReference>
<evidence type="ECO:0000256" key="2">
    <source>
        <dbReference type="ARBA" id="ARBA00022692"/>
    </source>
</evidence>
<dbReference type="InterPro" id="IPR036259">
    <property type="entry name" value="MFS_trans_sf"/>
</dbReference>
<dbReference type="PANTHER" id="PTHR23502">
    <property type="entry name" value="MAJOR FACILITATOR SUPERFAMILY"/>
    <property type="match status" value="1"/>
</dbReference>
<evidence type="ECO:0000256" key="4">
    <source>
        <dbReference type="ARBA" id="ARBA00023136"/>
    </source>
</evidence>
<feature type="transmembrane region" description="Helical" evidence="6">
    <location>
        <begin position="435"/>
        <end position="462"/>
    </location>
</feature>
<feature type="transmembrane region" description="Helical" evidence="6">
    <location>
        <begin position="366"/>
        <end position="389"/>
    </location>
</feature>
<evidence type="ECO:0000313" key="8">
    <source>
        <dbReference type="EMBL" id="KAF4971607.1"/>
    </source>
</evidence>
<evidence type="ECO:0000259" key="7">
    <source>
        <dbReference type="PROSITE" id="PS50850"/>
    </source>
</evidence>
<protein>
    <recommendedName>
        <fullName evidence="7">Major facilitator superfamily (MFS) profile domain-containing protein</fullName>
    </recommendedName>
</protein>
<dbReference type="InterPro" id="IPR020846">
    <property type="entry name" value="MFS_dom"/>
</dbReference>
<feature type="transmembrane region" description="Helical" evidence="6">
    <location>
        <begin position="474"/>
        <end position="497"/>
    </location>
</feature>
<feature type="transmembrane region" description="Helical" evidence="6">
    <location>
        <begin position="503"/>
        <end position="525"/>
    </location>
</feature>
<evidence type="ECO:0000256" key="3">
    <source>
        <dbReference type="ARBA" id="ARBA00022989"/>
    </source>
</evidence>
<dbReference type="PROSITE" id="PS50850">
    <property type="entry name" value="MFS"/>
    <property type="match status" value="1"/>
</dbReference>